<name>A0A7K8BLQ7_9CORV</name>
<feature type="compositionally biased region" description="Low complexity" evidence="1">
    <location>
        <begin position="174"/>
        <end position="204"/>
    </location>
</feature>
<evidence type="ECO:0000313" key="4">
    <source>
        <dbReference type="Proteomes" id="UP000564948"/>
    </source>
</evidence>
<dbReference type="Gene3D" id="2.130.10.10">
    <property type="entry name" value="YVTN repeat-like/Quinoprotein amine dehydrogenase"/>
    <property type="match status" value="1"/>
</dbReference>
<evidence type="ECO:0000256" key="1">
    <source>
        <dbReference type="SAM" id="MobiDB-lite"/>
    </source>
</evidence>
<dbReference type="Pfam" id="PF16756">
    <property type="entry name" value="PALB2_WD40"/>
    <property type="match status" value="1"/>
</dbReference>
<feature type="region of interest" description="Disordered" evidence="1">
    <location>
        <begin position="1"/>
        <end position="48"/>
    </location>
</feature>
<dbReference type="EMBL" id="VZTD01001486">
    <property type="protein sequence ID" value="NXB15935.1"/>
    <property type="molecule type" value="Genomic_DNA"/>
</dbReference>
<gene>
    <name evidence="3" type="primary">Palb2</name>
    <name evidence="3" type="ORF">RHALEU_R03419</name>
</gene>
<dbReference type="InterPro" id="IPR011047">
    <property type="entry name" value="Quinoprotein_ADH-like_sf"/>
</dbReference>
<feature type="non-terminal residue" evidence="3">
    <location>
        <position position="1"/>
    </location>
</feature>
<dbReference type="PANTHER" id="PTHR14662:SF2">
    <property type="entry name" value="PARTNER AND LOCALIZER OF BRCA2"/>
    <property type="match status" value="1"/>
</dbReference>
<accession>A0A7K8BLQ7</accession>
<dbReference type="PANTHER" id="PTHR14662">
    <property type="entry name" value="PARTNER AND LOCALIZER OF BRCA2"/>
    <property type="match status" value="1"/>
</dbReference>
<dbReference type="AlphaFoldDB" id="A0A7K8BLQ7"/>
<feature type="compositionally biased region" description="Basic residues" evidence="1">
    <location>
        <begin position="127"/>
        <end position="136"/>
    </location>
</feature>
<protein>
    <submittedName>
        <fullName evidence="3">PALB2 protein</fullName>
    </submittedName>
</protein>
<feature type="compositionally biased region" description="Basic residues" evidence="1">
    <location>
        <begin position="210"/>
        <end position="221"/>
    </location>
</feature>
<comment type="caution">
    <text evidence="3">The sequence shown here is derived from an EMBL/GenBank/DDBJ whole genome shotgun (WGS) entry which is preliminary data.</text>
</comment>
<dbReference type="GO" id="GO:0005654">
    <property type="term" value="C:nucleoplasm"/>
    <property type="evidence" value="ECO:0007669"/>
    <property type="project" value="TreeGrafter"/>
</dbReference>
<keyword evidence="4" id="KW-1185">Reference proteome</keyword>
<reference evidence="3 4" key="1">
    <citation type="submission" date="2019-09" db="EMBL/GenBank/DDBJ databases">
        <title>Bird 10,000 Genomes (B10K) Project - Family phase.</title>
        <authorList>
            <person name="Zhang G."/>
        </authorList>
    </citation>
    <scope>NUCLEOTIDE SEQUENCE [LARGE SCALE GENOMIC DNA]</scope>
    <source>
        <strain evidence="3">B10K-DU-029-40</strain>
        <tissue evidence="3">Muscle</tissue>
    </source>
</reference>
<proteinExistence type="predicted"/>
<evidence type="ECO:0000259" key="2">
    <source>
        <dbReference type="Pfam" id="PF16756"/>
    </source>
</evidence>
<dbReference type="Proteomes" id="UP000564948">
    <property type="component" value="Unassembled WGS sequence"/>
</dbReference>
<dbReference type="SUPFAM" id="SSF50998">
    <property type="entry name" value="Quinoprotein alcohol dehydrogenase-like"/>
    <property type="match status" value="1"/>
</dbReference>
<feature type="region of interest" description="Disordered" evidence="1">
    <location>
        <begin position="471"/>
        <end position="533"/>
    </location>
</feature>
<feature type="non-terminal residue" evidence="3">
    <location>
        <position position="883"/>
    </location>
</feature>
<feature type="compositionally biased region" description="Basic and acidic residues" evidence="1">
    <location>
        <begin position="30"/>
        <end position="39"/>
    </location>
</feature>
<organism evidence="3 4">
    <name type="scientific">Rhagologus leucostigma</name>
    <dbReference type="NCBI Taxonomy" id="156170"/>
    <lineage>
        <taxon>Eukaryota</taxon>
        <taxon>Metazoa</taxon>
        <taxon>Chordata</taxon>
        <taxon>Craniata</taxon>
        <taxon>Vertebrata</taxon>
        <taxon>Euteleostomi</taxon>
        <taxon>Archelosauria</taxon>
        <taxon>Archosauria</taxon>
        <taxon>Dinosauria</taxon>
        <taxon>Saurischia</taxon>
        <taxon>Theropoda</taxon>
        <taxon>Coelurosauria</taxon>
        <taxon>Aves</taxon>
        <taxon>Neognathae</taxon>
        <taxon>Neoaves</taxon>
        <taxon>Telluraves</taxon>
        <taxon>Australaves</taxon>
        <taxon>Passeriformes</taxon>
        <taxon>Corvoidea</taxon>
        <taxon>Pachycephalidae</taxon>
        <taxon>Rhagologus</taxon>
    </lineage>
</organism>
<sequence length="883" mass="95448">EPCSQHGDSVLLDPRENEILPDSRTNAITEESKNHEGHQSDTNTLNPCPADRALDNAEELLENQQLEIQSRLSPADKATAPEGTLSSCTVVEGLLFPVEYYVRTTRRMSNCQRKVDLDAVILSQLGRSKKGQRSKCKQKDANPSQPSQERAEGDSEAGVVPFPFLGAENDPANSGSSQKSLPASSSSSSTSLGSISQKSIASTRQEQRQSQRKQKGRRKSACKAPMHPVSQELIESQDPIMANESSALLSNENQSEKENCDANLESSSSDERRFDSLSPRSETFASHVGDVEASSSVLQWLIPKLGIRDFHLPNEEFGVLKLEKLKSSPLNDLEDFVLPVSGDGVAPEGTPDAQMNPKEKSLRSNLISSSKTGLPELPCVESLTSKKELSTHELLFTSMGTVLAEAPTHTESQISSSVFPAVGATPDVLPSVHSEVFPDTPSVPALPATPPSPRGAAALVLGDVAHRDPAVPLHPDSCAAGAARRQEEQGTTFPLAAERGPENKSYETVSLEKHQQSENKEQESCRASPEQKKDVAEQLTPVLLDGPREESLQLVSELKDSSCSCAVDVSTVWWEAAGCRELRVVTASESTVSLWEPLAPDCWGKVYTWHLREIPVIQIISLPDTCNLVCVALGELEIGEIRLLLYSSETDSFKHSLVKTGNIKAVVGLKDRRLVCSSRVMQEQQVEMMSLSETGGSKDRQTLMPPEETVTAFAEVEGMREALVGTTAGNSVVVWNLKTGQLLRKMHVGYSYPASICHRAYSDSGLLFVVLSHPLAKESESCGSPAFRVVAFNPRTGRSTGVMFSCLPPGHAGRQYLEGDVWDTAGAAVLTSGAVAVWDLLWGRCAAVLPPGPAGHWALARWATGGAGLLAGHRDGTVHLYRY</sequence>
<dbReference type="GO" id="GO:0003677">
    <property type="term" value="F:DNA binding"/>
    <property type="evidence" value="ECO:0007669"/>
    <property type="project" value="InterPro"/>
</dbReference>
<feature type="region of interest" description="Disordered" evidence="1">
    <location>
        <begin position="249"/>
        <end position="278"/>
    </location>
</feature>
<dbReference type="InterPro" id="IPR015943">
    <property type="entry name" value="WD40/YVTN_repeat-like_dom_sf"/>
</dbReference>
<dbReference type="GO" id="GO:0000724">
    <property type="term" value="P:double-strand break repair via homologous recombination"/>
    <property type="evidence" value="ECO:0007669"/>
    <property type="project" value="InterPro"/>
</dbReference>
<feature type="compositionally biased region" description="Basic and acidic residues" evidence="1">
    <location>
        <begin position="499"/>
        <end position="533"/>
    </location>
</feature>
<evidence type="ECO:0000313" key="3">
    <source>
        <dbReference type="EMBL" id="NXB15935.1"/>
    </source>
</evidence>
<feature type="region of interest" description="Disordered" evidence="1">
    <location>
        <begin position="127"/>
        <end position="229"/>
    </location>
</feature>
<dbReference type="InterPro" id="IPR042417">
    <property type="entry name" value="PALB2"/>
</dbReference>
<feature type="domain" description="Partner and localiser of BRCA2 WD40" evidence="2">
    <location>
        <begin position="541"/>
        <end position="882"/>
    </location>
</feature>
<dbReference type="InterPro" id="IPR031920">
    <property type="entry name" value="PALB2_WD40"/>
</dbReference>